<sequence>MIEAYPYPPSVAFEPTAVAPWLCYVICPNTNRDEMRAHGRAALRQILGRDVLESKHGPTASNLQLSISYAGHLCLLGVSLGAAQFGIDLVQLAAFDDWSINELHDVAAVYLPQKPNNAVEFAQQWAIFEASNKALKRGIQENSTTPISRSWAVKGLPAGFIGSVVVVDNPLID</sequence>
<proteinExistence type="predicted"/>
<evidence type="ECO:0008006" key="3">
    <source>
        <dbReference type="Google" id="ProtNLM"/>
    </source>
</evidence>
<accession>A0A345DDW3</accession>
<dbReference type="EMBL" id="CP031124">
    <property type="protein sequence ID" value="AXF86551.1"/>
    <property type="molecule type" value="Genomic_DNA"/>
</dbReference>
<dbReference type="RefSeq" id="WP_114563612.1">
    <property type="nucleotide sequence ID" value="NZ_CP031124.1"/>
</dbReference>
<dbReference type="KEGG" id="hyf:DTO96_102306"/>
<name>A0A345DDW3_9BURK</name>
<keyword evidence="2" id="KW-1185">Reference proteome</keyword>
<evidence type="ECO:0000313" key="2">
    <source>
        <dbReference type="Proteomes" id="UP000252182"/>
    </source>
</evidence>
<gene>
    <name evidence="1" type="ORF">DTO96_102306</name>
</gene>
<evidence type="ECO:0000313" key="1">
    <source>
        <dbReference type="EMBL" id="AXF86551.1"/>
    </source>
</evidence>
<protein>
    <recommendedName>
        <fullName evidence="3">4'-phosphopantetheinyl transferase domain-containing protein</fullName>
    </recommendedName>
</protein>
<reference evidence="2" key="1">
    <citation type="submission" date="2018-07" db="EMBL/GenBank/DDBJ databases">
        <authorList>
            <person name="Kim H."/>
        </authorList>
    </citation>
    <scope>NUCLEOTIDE SEQUENCE [LARGE SCALE GENOMIC DNA]</scope>
    <source>
        <strain evidence="2">F02</strain>
    </source>
</reference>
<dbReference type="AlphaFoldDB" id="A0A345DDW3"/>
<organism evidence="1 2">
    <name type="scientific">Ephemeroptericola cinctiostellae</name>
    <dbReference type="NCBI Taxonomy" id="2268024"/>
    <lineage>
        <taxon>Bacteria</taxon>
        <taxon>Pseudomonadati</taxon>
        <taxon>Pseudomonadota</taxon>
        <taxon>Betaproteobacteria</taxon>
        <taxon>Burkholderiales</taxon>
        <taxon>Burkholderiaceae</taxon>
        <taxon>Ephemeroptericola</taxon>
    </lineage>
</organism>
<dbReference type="Proteomes" id="UP000252182">
    <property type="component" value="Chromosome"/>
</dbReference>